<dbReference type="Gene3D" id="1.20.5.170">
    <property type="match status" value="1"/>
</dbReference>
<dbReference type="OMA" id="MRWQIEP"/>
<evidence type="ECO:0008006" key="4">
    <source>
        <dbReference type="Google" id="ProtNLM"/>
    </source>
</evidence>
<feature type="compositionally biased region" description="Low complexity" evidence="1">
    <location>
        <begin position="190"/>
        <end position="202"/>
    </location>
</feature>
<dbReference type="HOGENOM" id="CLU_020925_1_1_1"/>
<feature type="compositionally biased region" description="Polar residues" evidence="1">
    <location>
        <begin position="266"/>
        <end position="282"/>
    </location>
</feature>
<feature type="compositionally biased region" description="Basic and acidic residues" evidence="1">
    <location>
        <begin position="60"/>
        <end position="79"/>
    </location>
</feature>
<feature type="region of interest" description="Disordered" evidence="1">
    <location>
        <begin position="1"/>
        <end position="79"/>
    </location>
</feature>
<feature type="compositionally biased region" description="Polar residues" evidence="1">
    <location>
        <begin position="150"/>
        <end position="162"/>
    </location>
</feature>
<evidence type="ECO:0000256" key="1">
    <source>
        <dbReference type="SAM" id="MobiDB-lite"/>
    </source>
</evidence>
<reference evidence="3" key="1">
    <citation type="journal article" date="2012" name="PLoS Genet.">
        <title>The genomes of the fungal plant pathogens Cladosporium fulvum and Dothistroma septosporum reveal adaptation to different hosts and lifestyles but also signatures of common ancestry.</title>
        <authorList>
            <person name="de Wit P.J.G.M."/>
            <person name="van der Burgt A."/>
            <person name="Oekmen B."/>
            <person name="Stergiopoulos I."/>
            <person name="Abd-Elsalam K.A."/>
            <person name="Aerts A.L."/>
            <person name="Bahkali A.H."/>
            <person name="Beenen H.G."/>
            <person name="Chettri P."/>
            <person name="Cox M.P."/>
            <person name="Datema E."/>
            <person name="de Vries R.P."/>
            <person name="Dhillon B."/>
            <person name="Ganley A.R."/>
            <person name="Griffiths S.A."/>
            <person name="Guo Y."/>
            <person name="Hamelin R.C."/>
            <person name="Henrissat B."/>
            <person name="Kabir M.S."/>
            <person name="Jashni M.K."/>
            <person name="Kema G."/>
            <person name="Klaubauf S."/>
            <person name="Lapidus A."/>
            <person name="Levasseur A."/>
            <person name="Lindquist E."/>
            <person name="Mehrabi R."/>
            <person name="Ohm R.A."/>
            <person name="Owen T.J."/>
            <person name="Salamov A."/>
            <person name="Schwelm A."/>
            <person name="Schijlen E."/>
            <person name="Sun H."/>
            <person name="van den Burg H.A."/>
            <person name="van Ham R.C.H.J."/>
            <person name="Zhang S."/>
            <person name="Goodwin S.B."/>
            <person name="Grigoriev I.V."/>
            <person name="Collemare J."/>
            <person name="Bradshaw R.E."/>
        </authorList>
    </citation>
    <scope>NUCLEOTIDE SEQUENCE [LARGE SCALE GENOMIC DNA]</scope>
    <source>
        <strain evidence="3">NZE10 / CBS 128990</strain>
    </source>
</reference>
<dbReference type="Proteomes" id="UP000016933">
    <property type="component" value="Unassembled WGS sequence"/>
</dbReference>
<evidence type="ECO:0000313" key="2">
    <source>
        <dbReference type="EMBL" id="EME44848.1"/>
    </source>
</evidence>
<feature type="region of interest" description="Disordered" evidence="1">
    <location>
        <begin position="150"/>
        <end position="288"/>
    </location>
</feature>
<accession>N1PPI4</accession>
<reference evidence="2 3" key="2">
    <citation type="journal article" date="2012" name="PLoS Pathog.">
        <title>Diverse lifestyles and strategies of plant pathogenesis encoded in the genomes of eighteen Dothideomycetes fungi.</title>
        <authorList>
            <person name="Ohm R.A."/>
            <person name="Feau N."/>
            <person name="Henrissat B."/>
            <person name="Schoch C.L."/>
            <person name="Horwitz B.A."/>
            <person name="Barry K.W."/>
            <person name="Condon B.J."/>
            <person name="Copeland A.C."/>
            <person name="Dhillon B."/>
            <person name="Glaser F."/>
            <person name="Hesse C.N."/>
            <person name="Kosti I."/>
            <person name="LaButti K."/>
            <person name="Lindquist E.A."/>
            <person name="Lucas S."/>
            <person name="Salamov A.A."/>
            <person name="Bradshaw R.E."/>
            <person name="Ciuffetti L."/>
            <person name="Hamelin R.C."/>
            <person name="Kema G.H.J."/>
            <person name="Lawrence C."/>
            <person name="Scott J.A."/>
            <person name="Spatafora J.W."/>
            <person name="Turgeon B.G."/>
            <person name="de Wit P.J.G.M."/>
            <person name="Zhong S."/>
            <person name="Goodwin S.B."/>
            <person name="Grigoriev I.V."/>
        </authorList>
    </citation>
    <scope>NUCLEOTIDE SEQUENCE [LARGE SCALE GENOMIC DNA]</scope>
    <source>
        <strain evidence="3">NZE10 / CBS 128990</strain>
    </source>
</reference>
<feature type="compositionally biased region" description="Low complexity" evidence="1">
    <location>
        <begin position="166"/>
        <end position="181"/>
    </location>
</feature>
<feature type="compositionally biased region" description="Polar residues" evidence="1">
    <location>
        <begin position="24"/>
        <end position="36"/>
    </location>
</feature>
<evidence type="ECO:0000313" key="3">
    <source>
        <dbReference type="Proteomes" id="UP000016933"/>
    </source>
</evidence>
<dbReference type="CDD" id="cd14688">
    <property type="entry name" value="bZIP_YAP"/>
    <property type="match status" value="1"/>
</dbReference>
<dbReference type="PANTHER" id="PTHR37012:SF2">
    <property type="entry name" value="BZIP DOMAIN-CONTAINING PROTEIN-RELATED"/>
    <property type="match status" value="1"/>
</dbReference>
<sequence length="509" mass="57460">MRAVDRKTRLMGSSAAVATANAALSQHHTPTPNNASLGKKRKASGQPGSRGVANLTPDQLAKKRANDREAQRAIRERTRNTIESLERRIRELESQQPYQELQRVVQERDRALSECEELRKRLGSIAGIVGGSQRPDLNELAALTAQQSPLPPVETNQHNQKAYATPGQGQPPVEQQQQQQQHHIHPELRSPQSPNTQTSPPSRTASTDPAYQAGEATVRRWSPSLDHAPNFSATNGVQHDQRPSSSSHLQQTPNGDRHGLRFLLEPSNSDPSGTQPYHSSTPPDQPIYARLTNVGSPSGPLDYLLIDFHRSRTKMLREGSSKFDAIGPDYPAFAVLLDSNSPEQEHQHPVSALLVDMLSKFPDVAELPEKVAVLYMMFLLLRWLICPCAECYERLPQMMRPVQEQYERTHACWSDYLPWPHMRKTICTSERPVNFDDWFVPYTKTLSLNWHLPNDCILIPAGEEERPSLKINPAFEHHLRNLENWSLGSEFQRQYPDFVDATVRIKVDP</sequence>
<dbReference type="AlphaFoldDB" id="N1PPI4"/>
<dbReference type="InterPro" id="IPR021833">
    <property type="entry name" value="DUF3425"/>
</dbReference>
<dbReference type="EMBL" id="KB446538">
    <property type="protein sequence ID" value="EME44848.1"/>
    <property type="molecule type" value="Genomic_DNA"/>
</dbReference>
<dbReference type="OrthoDB" id="4161589at2759"/>
<feature type="compositionally biased region" description="Polar residues" evidence="1">
    <location>
        <begin position="231"/>
        <end position="254"/>
    </location>
</feature>
<gene>
    <name evidence="2" type="ORF">DOTSEDRAFT_87360</name>
</gene>
<dbReference type="PANTHER" id="PTHR37012">
    <property type="entry name" value="B-ZIP TRANSCRIPTION FACTOR (EUROFUNG)-RELATED"/>
    <property type="match status" value="1"/>
</dbReference>
<organism evidence="2 3">
    <name type="scientific">Dothistroma septosporum (strain NZE10 / CBS 128990)</name>
    <name type="common">Red band needle blight fungus</name>
    <name type="synonym">Mycosphaerella pini</name>
    <dbReference type="NCBI Taxonomy" id="675120"/>
    <lineage>
        <taxon>Eukaryota</taxon>
        <taxon>Fungi</taxon>
        <taxon>Dikarya</taxon>
        <taxon>Ascomycota</taxon>
        <taxon>Pezizomycotina</taxon>
        <taxon>Dothideomycetes</taxon>
        <taxon>Dothideomycetidae</taxon>
        <taxon>Mycosphaerellales</taxon>
        <taxon>Mycosphaerellaceae</taxon>
        <taxon>Dothistroma</taxon>
    </lineage>
</organism>
<name>N1PPI4_DOTSN</name>
<proteinExistence type="predicted"/>
<protein>
    <recommendedName>
        <fullName evidence="4">BZIP transcription factor</fullName>
    </recommendedName>
</protein>
<keyword evidence="3" id="KW-1185">Reference proteome</keyword>
<dbReference type="eggNOG" id="ENOG502RZFH">
    <property type="taxonomic scope" value="Eukaryota"/>
</dbReference>
<dbReference type="Pfam" id="PF11905">
    <property type="entry name" value="DUF3425"/>
    <property type="match status" value="1"/>
</dbReference>